<gene>
    <name evidence="2" type="ORF">PaecuDRAFT_4516</name>
</gene>
<accession>E0IFQ6</accession>
<evidence type="ECO:0000256" key="1">
    <source>
        <dbReference type="SAM" id="Phobius"/>
    </source>
</evidence>
<proteinExistence type="predicted"/>
<dbReference type="AlphaFoldDB" id="E0IFQ6"/>
<evidence type="ECO:0000313" key="3">
    <source>
        <dbReference type="Proteomes" id="UP000005387"/>
    </source>
</evidence>
<protein>
    <submittedName>
        <fullName evidence="2">Uncharacterized protein</fullName>
    </submittedName>
</protein>
<feature type="transmembrane region" description="Helical" evidence="1">
    <location>
        <begin position="12"/>
        <end position="31"/>
    </location>
</feature>
<organism evidence="2 3">
    <name type="scientific">Paenibacillus curdlanolyticus YK9</name>
    <dbReference type="NCBI Taxonomy" id="717606"/>
    <lineage>
        <taxon>Bacteria</taxon>
        <taxon>Bacillati</taxon>
        <taxon>Bacillota</taxon>
        <taxon>Bacilli</taxon>
        <taxon>Bacillales</taxon>
        <taxon>Paenibacillaceae</taxon>
        <taxon>Paenibacillus</taxon>
    </lineage>
</organism>
<keyword evidence="1" id="KW-0472">Membrane</keyword>
<sequence>MKTRGRWNGAIKRWIMTLMFLSVTLICYGDFWR</sequence>
<keyword evidence="1" id="KW-0812">Transmembrane</keyword>
<keyword evidence="1" id="KW-1133">Transmembrane helix</keyword>
<keyword evidence="3" id="KW-1185">Reference proteome</keyword>
<dbReference type="Proteomes" id="UP000005387">
    <property type="component" value="Unassembled WGS sequence"/>
</dbReference>
<name>E0IFQ6_9BACL</name>
<dbReference type="EMBL" id="AEDD01000014">
    <property type="protein sequence ID" value="EFM08722.1"/>
    <property type="molecule type" value="Genomic_DNA"/>
</dbReference>
<reference evidence="2 3" key="1">
    <citation type="submission" date="2010-07" db="EMBL/GenBank/DDBJ databases">
        <title>The draft genome of Paenibacillus curdlanolyticus YK9.</title>
        <authorList>
            <consortium name="US DOE Joint Genome Institute (JGI-PGF)"/>
            <person name="Lucas S."/>
            <person name="Copeland A."/>
            <person name="Lapidus A."/>
            <person name="Cheng J.-F."/>
            <person name="Bruce D."/>
            <person name="Goodwin L."/>
            <person name="Pitluck S."/>
            <person name="Land M.L."/>
            <person name="Hauser L."/>
            <person name="Chang Y.-J."/>
            <person name="Jeffries C."/>
            <person name="Anderson I.J."/>
            <person name="Johnson E."/>
            <person name="Loganathan U."/>
            <person name="Mulhopadhyay B."/>
            <person name="Kyrpides N."/>
            <person name="Woyke T.J."/>
        </authorList>
    </citation>
    <scope>NUCLEOTIDE SEQUENCE [LARGE SCALE GENOMIC DNA]</scope>
    <source>
        <strain evidence="2 3">YK9</strain>
    </source>
</reference>
<evidence type="ECO:0000313" key="2">
    <source>
        <dbReference type="EMBL" id="EFM08722.1"/>
    </source>
</evidence>